<feature type="non-terminal residue" evidence="5">
    <location>
        <position position="1"/>
    </location>
</feature>
<sequence length="253" mass="28024">NPVLMRSYGAYGVPTEVDFRVENFPLLERGWIIALPHVRGGSELGRRWYNGGKLLKKKTSMTDFISVAEWLVKTGLTSPRYLSAMGTSAGGLLVGASGCMRPDLFRALVLRVPFIDPLSAMLDPTLPLTQVEYLEWGNPQMDAAAYDYMASYAPYDIIPTVDQLPTATAPSILLSGAVKDQRVNYWQILKYVARTREHLSVIYDNGQPNDTNKPVLLAHIDENFGHFGSGSDQDGRLKESAKELAFLISRVQG</sequence>
<keyword evidence="6" id="KW-1185">Reference proteome</keyword>
<dbReference type="SUPFAM" id="SSF53474">
    <property type="entry name" value="alpha/beta-Hydrolases"/>
    <property type="match status" value="1"/>
</dbReference>
<protein>
    <recommendedName>
        <fullName evidence="3">Prolyl endopeptidase</fullName>
        <ecNumber evidence="3">3.4.21.-</ecNumber>
    </recommendedName>
</protein>
<dbReference type="PANTHER" id="PTHR11757">
    <property type="entry name" value="PROTEASE FAMILY S9A OLIGOPEPTIDASE"/>
    <property type="match status" value="1"/>
</dbReference>
<organism evidence="5 6">
    <name type="scientific">Bifiguratus adelaidae</name>
    <dbReference type="NCBI Taxonomy" id="1938954"/>
    <lineage>
        <taxon>Eukaryota</taxon>
        <taxon>Fungi</taxon>
        <taxon>Fungi incertae sedis</taxon>
        <taxon>Mucoromycota</taxon>
        <taxon>Mucoromycotina</taxon>
        <taxon>Endogonomycetes</taxon>
        <taxon>Endogonales</taxon>
        <taxon>Endogonales incertae sedis</taxon>
        <taxon>Bifiguratus</taxon>
    </lineage>
</organism>
<dbReference type="Pfam" id="PF00326">
    <property type="entry name" value="Peptidase_S9"/>
    <property type="match status" value="1"/>
</dbReference>
<keyword evidence="3" id="KW-0378">Hydrolase</keyword>
<comment type="caution">
    <text evidence="5">The sequence shown here is derived from an EMBL/GenBank/DDBJ whole genome shotgun (WGS) entry which is preliminary data.</text>
</comment>
<evidence type="ECO:0000256" key="2">
    <source>
        <dbReference type="ARBA" id="ARBA00045448"/>
    </source>
</evidence>
<dbReference type="PANTHER" id="PTHR11757:SF19">
    <property type="entry name" value="PROLYL ENDOPEPTIDASE-LIKE"/>
    <property type="match status" value="1"/>
</dbReference>
<dbReference type="EMBL" id="MVBO01000165">
    <property type="protein sequence ID" value="OZJ02303.1"/>
    <property type="molecule type" value="Genomic_DNA"/>
</dbReference>
<dbReference type="Proteomes" id="UP000242875">
    <property type="component" value="Unassembled WGS sequence"/>
</dbReference>
<keyword evidence="3" id="KW-0645">Protease</keyword>
<dbReference type="Gene3D" id="3.40.50.1820">
    <property type="entry name" value="alpha/beta hydrolase"/>
    <property type="match status" value="1"/>
</dbReference>
<dbReference type="EC" id="3.4.21.-" evidence="3"/>
<dbReference type="AlphaFoldDB" id="A0A261XVC8"/>
<dbReference type="InterPro" id="IPR002470">
    <property type="entry name" value="Peptidase_S9A"/>
</dbReference>
<evidence type="ECO:0000313" key="6">
    <source>
        <dbReference type="Proteomes" id="UP000242875"/>
    </source>
</evidence>
<dbReference type="PRINTS" id="PR00862">
    <property type="entry name" value="PROLIGOPTASE"/>
</dbReference>
<gene>
    <name evidence="5" type="ORF">BZG36_05197</name>
</gene>
<comment type="similarity">
    <text evidence="1 3">Belongs to the peptidase S9A family.</text>
</comment>
<dbReference type="GO" id="GO:0004252">
    <property type="term" value="F:serine-type endopeptidase activity"/>
    <property type="evidence" value="ECO:0007669"/>
    <property type="project" value="UniProtKB-UniRule"/>
</dbReference>
<dbReference type="InterPro" id="IPR001375">
    <property type="entry name" value="Peptidase_S9_cat"/>
</dbReference>
<accession>A0A261XVC8</accession>
<evidence type="ECO:0000256" key="1">
    <source>
        <dbReference type="ARBA" id="ARBA00005228"/>
    </source>
</evidence>
<evidence type="ECO:0000256" key="3">
    <source>
        <dbReference type="RuleBase" id="RU368024"/>
    </source>
</evidence>
<dbReference type="OrthoDB" id="248387at2759"/>
<feature type="domain" description="Peptidase S9 prolyl oligopeptidase catalytic" evidence="4">
    <location>
        <begin position="19"/>
        <end position="249"/>
    </location>
</feature>
<evidence type="ECO:0000313" key="5">
    <source>
        <dbReference type="EMBL" id="OZJ02303.1"/>
    </source>
</evidence>
<comment type="function">
    <text evidence="2">Serine peptidase whose precise substrate specificity remains unclear. Does not cleave peptides after a arginine or lysine residue. Regulates trans-Golgi network morphology and sorting by regulating the membrane binding of the AP-1 complex. May play a role in the regulation of synaptic vesicle exocytosis.</text>
</comment>
<proteinExistence type="inferred from homology"/>
<dbReference type="GO" id="GO:0006508">
    <property type="term" value="P:proteolysis"/>
    <property type="evidence" value="ECO:0007669"/>
    <property type="project" value="UniProtKB-KW"/>
</dbReference>
<reference evidence="5 6" key="1">
    <citation type="journal article" date="2017" name="Mycologia">
        <title>Bifiguratus adelaidae, gen. et sp. nov., a new member of Mucoromycotina in endophytic and soil-dwelling habitats.</title>
        <authorList>
            <person name="Torres-Cruz T.J."/>
            <person name="Billingsley Tobias T.L."/>
            <person name="Almatruk M."/>
            <person name="Hesse C."/>
            <person name="Kuske C.R."/>
            <person name="Desiro A."/>
            <person name="Benucci G.M."/>
            <person name="Bonito G."/>
            <person name="Stajich J.E."/>
            <person name="Dunlap C."/>
            <person name="Arnold A.E."/>
            <person name="Porras-Alfaro A."/>
        </authorList>
    </citation>
    <scope>NUCLEOTIDE SEQUENCE [LARGE SCALE GENOMIC DNA]</scope>
    <source>
        <strain evidence="5 6">AZ0501</strain>
    </source>
</reference>
<dbReference type="InterPro" id="IPR051543">
    <property type="entry name" value="Serine_Peptidase_S9A"/>
</dbReference>
<keyword evidence="3" id="KW-0720">Serine protease</keyword>
<evidence type="ECO:0000259" key="4">
    <source>
        <dbReference type="Pfam" id="PF00326"/>
    </source>
</evidence>
<name>A0A261XVC8_9FUNG</name>
<dbReference type="InterPro" id="IPR029058">
    <property type="entry name" value="AB_hydrolase_fold"/>
</dbReference>